<proteinExistence type="predicted"/>
<evidence type="ECO:0000313" key="2">
    <source>
        <dbReference type="Proteomes" id="UP000011754"/>
    </source>
</evidence>
<gene>
    <name evidence="1" type="ORF">LEP1GSC067_2991</name>
</gene>
<name>M3ET27_LEPIR</name>
<organism evidence="1 2">
    <name type="scientific">Leptospira interrogans serovar Lora str. TE 1992</name>
    <dbReference type="NCBI Taxonomy" id="1193028"/>
    <lineage>
        <taxon>Bacteria</taxon>
        <taxon>Pseudomonadati</taxon>
        <taxon>Spirochaetota</taxon>
        <taxon>Spirochaetia</taxon>
        <taxon>Leptospirales</taxon>
        <taxon>Leptospiraceae</taxon>
        <taxon>Leptospira</taxon>
    </lineage>
</organism>
<protein>
    <submittedName>
        <fullName evidence="1">Uncharacterized protein</fullName>
    </submittedName>
</protein>
<comment type="caution">
    <text evidence="1">The sequence shown here is derived from an EMBL/GenBank/DDBJ whole genome shotgun (WGS) entry which is preliminary data.</text>
</comment>
<reference evidence="1 2" key="1">
    <citation type="submission" date="2013-01" db="EMBL/GenBank/DDBJ databases">
        <authorList>
            <person name="Harkins D.M."/>
            <person name="Durkin A.S."/>
            <person name="Brinkac L.M."/>
            <person name="Haft D.H."/>
            <person name="Selengut J.D."/>
            <person name="Sanka R."/>
            <person name="DePew J."/>
            <person name="Purushe J."/>
            <person name="Hartskeerl R.A."/>
            <person name="Ahmed A."/>
            <person name="van der Linden H."/>
            <person name="Goris M.G.A."/>
            <person name="Vinetz J.M."/>
            <person name="Sutton G.G."/>
            <person name="Nierman W.C."/>
            <person name="Fouts D.E."/>
        </authorList>
    </citation>
    <scope>NUCLEOTIDE SEQUENCE [LARGE SCALE GENOMIC DNA]</scope>
    <source>
        <strain evidence="1 2">TE 1992</strain>
    </source>
</reference>
<evidence type="ECO:0000313" key="1">
    <source>
        <dbReference type="EMBL" id="EMF40981.1"/>
    </source>
</evidence>
<accession>M3ET27</accession>
<dbReference type="AlphaFoldDB" id="M3ET27"/>
<dbReference type="Proteomes" id="UP000011754">
    <property type="component" value="Unassembled WGS sequence"/>
</dbReference>
<dbReference type="EMBL" id="AKWW02000064">
    <property type="protein sequence ID" value="EMF40981.1"/>
    <property type="molecule type" value="Genomic_DNA"/>
</dbReference>
<sequence>MASYLQSIKKNTSESNYINFKSSTAYYEKNKNNYHLYL</sequence>